<dbReference type="Gene3D" id="6.20.330.10">
    <property type="match status" value="1"/>
</dbReference>
<dbReference type="KEGG" id="msil:METEAL_20890"/>
<feature type="region of interest" description="Disordered" evidence="2">
    <location>
        <begin position="281"/>
        <end position="302"/>
    </location>
</feature>
<dbReference type="GO" id="GO:0008233">
    <property type="term" value="F:peptidase activity"/>
    <property type="evidence" value="ECO:0007669"/>
    <property type="project" value="InterPro"/>
</dbReference>
<evidence type="ECO:0000313" key="4">
    <source>
        <dbReference type="EMBL" id="BDU72915.1"/>
    </source>
</evidence>
<dbReference type="PANTHER" id="PTHR42987:SF4">
    <property type="entry name" value="PROTEASE SOHB-RELATED"/>
    <property type="match status" value="1"/>
</dbReference>
<dbReference type="EMBL" id="AP027080">
    <property type="protein sequence ID" value="BDU72915.1"/>
    <property type="molecule type" value="Genomic_DNA"/>
</dbReference>
<feature type="compositionally biased region" description="Basic and acidic residues" evidence="2">
    <location>
        <begin position="382"/>
        <end position="402"/>
    </location>
</feature>
<dbReference type="AlphaFoldDB" id="A0AA48GRJ1"/>
<organism evidence="4 5">
    <name type="scientific">Mesoterricola silvestris</name>
    <dbReference type="NCBI Taxonomy" id="2927979"/>
    <lineage>
        <taxon>Bacteria</taxon>
        <taxon>Pseudomonadati</taxon>
        <taxon>Acidobacteriota</taxon>
        <taxon>Holophagae</taxon>
        <taxon>Holophagales</taxon>
        <taxon>Holophagaceae</taxon>
        <taxon>Mesoterricola</taxon>
    </lineage>
</organism>
<evidence type="ECO:0000313" key="5">
    <source>
        <dbReference type="Proteomes" id="UP001238179"/>
    </source>
</evidence>
<dbReference type="Gene3D" id="3.90.226.10">
    <property type="entry name" value="2-enoyl-CoA Hydratase, Chain A, domain 1"/>
    <property type="match status" value="1"/>
</dbReference>
<reference evidence="5" key="1">
    <citation type="journal article" date="2023" name="Int. J. Syst. Evol. Microbiol.">
        <title>Mesoterricola silvestris gen. nov., sp. nov., Mesoterricola sediminis sp. nov., Geothrix oryzae sp. nov., Geothrix edaphica sp. nov., Geothrix rubra sp. nov., and Geothrix limicola sp. nov., six novel members of Acidobacteriota isolated from soils.</title>
        <authorList>
            <person name="Itoh H."/>
            <person name="Sugisawa Y."/>
            <person name="Mise K."/>
            <person name="Xu Z."/>
            <person name="Kuniyasu M."/>
            <person name="Ushijima N."/>
            <person name="Kawano K."/>
            <person name="Kobayashi E."/>
            <person name="Shiratori Y."/>
            <person name="Masuda Y."/>
            <person name="Senoo K."/>
        </authorList>
    </citation>
    <scope>NUCLEOTIDE SEQUENCE [LARGE SCALE GENOMIC DNA]</scope>
    <source>
        <strain evidence="5">W79</strain>
    </source>
</reference>
<name>A0AA48GRJ1_9BACT</name>
<accession>A0AA48GRJ1</accession>
<dbReference type="GO" id="GO:0006508">
    <property type="term" value="P:proteolysis"/>
    <property type="evidence" value="ECO:0007669"/>
    <property type="project" value="InterPro"/>
</dbReference>
<dbReference type="InterPro" id="IPR002142">
    <property type="entry name" value="Peptidase_S49"/>
</dbReference>
<gene>
    <name evidence="4" type="ORF">METEAL_20890</name>
</gene>
<dbReference type="PANTHER" id="PTHR42987">
    <property type="entry name" value="PEPTIDASE S49"/>
    <property type="match status" value="1"/>
</dbReference>
<dbReference type="SUPFAM" id="SSF52096">
    <property type="entry name" value="ClpP/crotonase"/>
    <property type="match status" value="1"/>
</dbReference>
<evidence type="ECO:0000256" key="1">
    <source>
        <dbReference type="ARBA" id="ARBA00008683"/>
    </source>
</evidence>
<dbReference type="Proteomes" id="UP001238179">
    <property type="component" value="Chromosome"/>
</dbReference>
<feature type="region of interest" description="Disordered" evidence="2">
    <location>
        <begin position="382"/>
        <end position="420"/>
    </location>
</feature>
<protein>
    <submittedName>
        <fullName evidence="4">Phage capsid protein</fullName>
    </submittedName>
</protein>
<comment type="similarity">
    <text evidence="1">Belongs to the peptidase S49 family.</text>
</comment>
<sequence length="451" mass="48063">MKILDIILAPWAIRPASLLEIRDLYQAHTRREKLDFKAWEAATGRPLGSESQPYQVDQGVAIVDVVGVLTKSPSMWNRLCGMSSMSEIGQVFQMALADPGVHSILLHVDSPGGTVDGTQELADQIFAARGIKPVVALADGTMCSAAYWVGSAADKVYSGSNTTAVGSIGVVATHVDVSGQQAKDGVTTTEITAGKYKRIATNYAPLSQEGRATIQAEVDYIYSVFVDSIATFRGVSVDTVLKDMADGRVFLGQQAVDAGLVDGVSTMGVLIDELNQQQMDQKAGAGAALDQPQPKSRSQEEPMKITREELEAQAPELIEALKAEGHKEGVEAGASAERSRIQGVQDQALPGHEALIATLAFDGKTTPGEAAMAVNAAEKAKRTTNLEKIRSEAPKPVDDGGDRGAGNEAKTNQEKWDADENLRSEFNGNFAAFESFQKGMARGNIRIKTGN</sequence>
<feature type="domain" description="Peptidase S49" evidence="3">
    <location>
        <begin position="131"/>
        <end position="277"/>
    </location>
</feature>
<evidence type="ECO:0000259" key="3">
    <source>
        <dbReference type="Pfam" id="PF01343"/>
    </source>
</evidence>
<evidence type="ECO:0000256" key="2">
    <source>
        <dbReference type="SAM" id="MobiDB-lite"/>
    </source>
</evidence>
<keyword evidence="5" id="KW-1185">Reference proteome</keyword>
<dbReference type="RefSeq" id="WP_316415827.1">
    <property type="nucleotide sequence ID" value="NZ_AP027080.1"/>
</dbReference>
<dbReference type="Pfam" id="PF01343">
    <property type="entry name" value="Peptidase_S49"/>
    <property type="match status" value="1"/>
</dbReference>
<dbReference type="CDD" id="cd07022">
    <property type="entry name" value="S49_Sppa_36K_type"/>
    <property type="match status" value="1"/>
</dbReference>
<dbReference type="InterPro" id="IPR029045">
    <property type="entry name" value="ClpP/crotonase-like_dom_sf"/>
</dbReference>
<dbReference type="InterPro" id="IPR033855">
    <property type="entry name" value="Protein_C"/>
</dbReference>
<feature type="compositionally biased region" description="Basic and acidic residues" evidence="2">
    <location>
        <begin position="411"/>
        <end position="420"/>
    </location>
</feature>
<proteinExistence type="inferred from homology"/>